<reference evidence="1 2" key="1">
    <citation type="submission" date="2018-12" db="EMBL/GenBank/DDBJ databases">
        <title>Bacillus ochoae sp. nov., Paenibacillus whitsoniae sp. nov., Paenibacillus spiritus sp. nov. Isolated from the Mars Exploration Rover during spacecraft assembly.</title>
        <authorList>
            <person name="Seuylemezian A."/>
            <person name="Vaishampayan P."/>
        </authorList>
    </citation>
    <scope>NUCLEOTIDE SEQUENCE [LARGE SCALE GENOMIC DNA]</scope>
    <source>
        <strain evidence="1 2">MER 54</strain>
    </source>
</reference>
<sequence length="83" mass="8978">MAAYHLSFIHARAACMNASAIGIGDFESVNGNLIGRDRGGDIKGSCSRMDFCPWMIPIAISKKAMAKTTENTNEPLFIRTTPS</sequence>
<dbReference type="EMBL" id="RXHU01000074">
    <property type="protein sequence ID" value="RTE06451.1"/>
    <property type="molecule type" value="Genomic_DNA"/>
</dbReference>
<dbReference type="RefSeq" id="WP_126143576.1">
    <property type="nucleotide sequence ID" value="NZ_RXHU01000074.1"/>
</dbReference>
<dbReference type="Proteomes" id="UP000276128">
    <property type="component" value="Unassembled WGS sequence"/>
</dbReference>
<comment type="caution">
    <text evidence="1">The sequence shown here is derived from an EMBL/GenBank/DDBJ whole genome shotgun (WGS) entry which is preliminary data.</text>
</comment>
<gene>
    <name evidence="1" type="ORF">EJQ19_22980</name>
</gene>
<accession>A0A3S0C8G1</accession>
<evidence type="ECO:0000313" key="1">
    <source>
        <dbReference type="EMBL" id="RTE06451.1"/>
    </source>
</evidence>
<keyword evidence="2" id="KW-1185">Reference proteome</keyword>
<protein>
    <submittedName>
        <fullName evidence="1">Uncharacterized protein</fullName>
    </submittedName>
</protein>
<dbReference type="AlphaFoldDB" id="A0A3S0C8G1"/>
<evidence type="ECO:0000313" key="2">
    <source>
        <dbReference type="Proteomes" id="UP000276128"/>
    </source>
</evidence>
<name>A0A3S0C8G1_9BACL</name>
<proteinExistence type="predicted"/>
<organism evidence="1 2">
    <name type="scientific">Paenibacillus whitsoniae</name>
    <dbReference type="NCBI Taxonomy" id="2496558"/>
    <lineage>
        <taxon>Bacteria</taxon>
        <taxon>Bacillati</taxon>
        <taxon>Bacillota</taxon>
        <taxon>Bacilli</taxon>
        <taxon>Bacillales</taxon>
        <taxon>Paenibacillaceae</taxon>
        <taxon>Paenibacillus</taxon>
    </lineage>
</organism>